<reference evidence="5 6" key="1">
    <citation type="submission" date="2016-10" db="EMBL/GenBank/DDBJ databases">
        <authorList>
            <person name="de Groot N.N."/>
        </authorList>
    </citation>
    <scope>NUCLEOTIDE SEQUENCE [LARGE SCALE GENOMIC DNA]</scope>
    <source>
        <strain evidence="5 6">DSM 373</strain>
    </source>
</reference>
<protein>
    <submittedName>
        <fullName evidence="5">Outer membrane porin, OprD family</fullName>
    </submittedName>
</protein>
<dbReference type="GO" id="GO:0015288">
    <property type="term" value="F:porin activity"/>
    <property type="evidence" value="ECO:0007669"/>
    <property type="project" value="TreeGrafter"/>
</dbReference>
<sequence>MNKSTLTLAVTAAMLGQTLSQQAGAAGFFEDSKATLSARNFYFNQDIRNEDRGGSEEWGQGFLLDYQSGFTGGPVGFGVDLLSGYGVRLDGGGTANKPASQVDRVPGQLFPLKSNGKSEEDFAWLGVTGKMRISKTVAQVGTLRPRLPVVIANDGRLLPQTYQGGQITSNELKDFTFTVGKLEHSKERNSSNTDSLSIEGSNNPATGQFSNKFYYSGVDYRVNKDLTLQYYYGNLRDFYTQHFFGLLHNWQLPVGSLKSDLRYFESNSDGKNGSASGRAEGYRANGYWSSGSSNRYEVNNHLWSAMFTYSLAGHSLGAGYQQITGNSDFPHLNQGGGRVLYLITDAQVHKFHNSGESTWVAKYAYDFAQIGVPGLKAGLNYFSGDSISDAGKDNKEWERDFRLDYALQKGALKGLSFTWMSAAWRGNDVGQRDIDENRLSVNYSIPLL</sequence>
<evidence type="ECO:0000256" key="3">
    <source>
        <dbReference type="ARBA" id="ARBA00022729"/>
    </source>
</evidence>
<feature type="signal peptide" evidence="4">
    <location>
        <begin position="1"/>
        <end position="25"/>
    </location>
</feature>
<organism evidence="5 6">
    <name type="scientific">Azotobacter beijerinckii</name>
    <dbReference type="NCBI Taxonomy" id="170623"/>
    <lineage>
        <taxon>Bacteria</taxon>
        <taxon>Pseudomonadati</taxon>
        <taxon>Pseudomonadota</taxon>
        <taxon>Gammaproteobacteria</taxon>
        <taxon>Pseudomonadales</taxon>
        <taxon>Pseudomonadaceae</taxon>
        <taxon>Azotobacter</taxon>
    </lineage>
</organism>
<dbReference type="RefSeq" id="WP_090729419.1">
    <property type="nucleotide sequence ID" value="NZ_FNYQ01000003.1"/>
</dbReference>
<evidence type="ECO:0000256" key="1">
    <source>
        <dbReference type="ARBA" id="ARBA00009075"/>
    </source>
</evidence>
<dbReference type="PANTHER" id="PTHR34596:SF2">
    <property type="entry name" value="CHITOPORIN"/>
    <property type="match status" value="1"/>
</dbReference>
<keyword evidence="3 4" id="KW-0732">Signal</keyword>
<feature type="chain" id="PRO_5011685528" evidence="4">
    <location>
        <begin position="26"/>
        <end position="448"/>
    </location>
</feature>
<dbReference type="PANTHER" id="PTHR34596">
    <property type="entry name" value="CHITOPORIN"/>
    <property type="match status" value="1"/>
</dbReference>
<dbReference type="Proteomes" id="UP000199250">
    <property type="component" value="Unassembled WGS sequence"/>
</dbReference>
<evidence type="ECO:0000256" key="4">
    <source>
        <dbReference type="SAM" id="SignalP"/>
    </source>
</evidence>
<dbReference type="OrthoDB" id="6759120at2"/>
<evidence type="ECO:0000313" key="5">
    <source>
        <dbReference type="EMBL" id="SEI45342.1"/>
    </source>
</evidence>
<name>A0A1H6R2A7_9GAMM</name>
<accession>A0A1H6R2A7</accession>
<dbReference type="EMBL" id="FNYQ01000003">
    <property type="protein sequence ID" value="SEI45342.1"/>
    <property type="molecule type" value="Genomic_DNA"/>
</dbReference>
<proteinExistence type="inferred from homology"/>
<dbReference type="Gene3D" id="2.40.160.10">
    <property type="entry name" value="Porin"/>
    <property type="match status" value="1"/>
</dbReference>
<evidence type="ECO:0000313" key="6">
    <source>
        <dbReference type="Proteomes" id="UP000199250"/>
    </source>
</evidence>
<evidence type="ECO:0000256" key="2">
    <source>
        <dbReference type="ARBA" id="ARBA00022448"/>
    </source>
</evidence>
<dbReference type="GO" id="GO:0016020">
    <property type="term" value="C:membrane"/>
    <property type="evidence" value="ECO:0007669"/>
    <property type="project" value="InterPro"/>
</dbReference>
<dbReference type="InterPro" id="IPR005318">
    <property type="entry name" value="OM_porin_bac"/>
</dbReference>
<gene>
    <name evidence="5" type="ORF">SAMN04244572_00341</name>
</gene>
<dbReference type="AlphaFoldDB" id="A0A1H6R2A7"/>
<keyword evidence="2" id="KW-0813">Transport</keyword>
<dbReference type="Pfam" id="PF03573">
    <property type="entry name" value="OprD"/>
    <property type="match status" value="1"/>
</dbReference>
<comment type="similarity">
    <text evidence="1">Belongs to the outer membrane porin (Opr) (TC 1.B.25) family.</text>
</comment>
<dbReference type="InterPro" id="IPR023614">
    <property type="entry name" value="Porin_dom_sf"/>
</dbReference>